<dbReference type="EC" id="2.3.2.27" evidence="5 16"/>
<dbReference type="CDD" id="cd16491">
    <property type="entry name" value="RING-CH-C4HC3_LTN1"/>
    <property type="match status" value="1"/>
</dbReference>
<dbReference type="InterPro" id="IPR011016">
    <property type="entry name" value="Znf_RING-CH"/>
</dbReference>
<evidence type="ECO:0000256" key="4">
    <source>
        <dbReference type="ARBA" id="ARBA00007997"/>
    </source>
</evidence>
<evidence type="ECO:0000256" key="14">
    <source>
        <dbReference type="ARBA" id="ARBA00032366"/>
    </source>
</evidence>
<name>A0A834IFM2_RHYFE</name>
<dbReference type="OrthoDB" id="6108at2759"/>
<dbReference type="GO" id="GO:1990112">
    <property type="term" value="C:RQC complex"/>
    <property type="evidence" value="ECO:0007669"/>
    <property type="project" value="UniProtKB-UniRule"/>
</dbReference>
<keyword evidence="13 16" id="KW-0862">Zinc</keyword>
<dbReference type="PROSITE" id="PS50089">
    <property type="entry name" value="ZF_RING_2"/>
    <property type="match status" value="1"/>
</dbReference>
<dbReference type="Gene3D" id="1.25.10.10">
    <property type="entry name" value="Leucine-rich Repeat Variant"/>
    <property type="match status" value="1"/>
</dbReference>
<dbReference type="UniPathway" id="UPA00143"/>
<evidence type="ECO:0000313" key="20">
    <source>
        <dbReference type="Proteomes" id="UP000625711"/>
    </source>
</evidence>
<proteinExistence type="inferred from homology"/>
<evidence type="ECO:0000256" key="13">
    <source>
        <dbReference type="ARBA" id="ARBA00022833"/>
    </source>
</evidence>
<dbReference type="InterPro" id="IPR039804">
    <property type="entry name" value="RING-CH-C4HC3_LTN1"/>
</dbReference>
<dbReference type="InterPro" id="IPR039795">
    <property type="entry name" value="LTN1/Rkr1"/>
</dbReference>
<evidence type="ECO:0000256" key="8">
    <source>
        <dbReference type="ARBA" id="ARBA00022679"/>
    </source>
</evidence>
<keyword evidence="9 16" id="KW-0479">Metal-binding</keyword>
<dbReference type="GO" id="GO:1990116">
    <property type="term" value="P:ribosome-associated ubiquitin-dependent protein catabolic process"/>
    <property type="evidence" value="ECO:0007669"/>
    <property type="project" value="UniProtKB-UniRule"/>
</dbReference>
<evidence type="ECO:0000256" key="5">
    <source>
        <dbReference type="ARBA" id="ARBA00012483"/>
    </source>
</evidence>
<dbReference type="GO" id="GO:0061630">
    <property type="term" value="F:ubiquitin protein ligase activity"/>
    <property type="evidence" value="ECO:0007669"/>
    <property type="project" value="UniProtKB-UniRule"/>
</dbReference>
<protein>
    <recommendedName>
        <fullName evidence="6 16">E3 ubiquitin-protein ligase listerin</fullName>
        <ecNumber evidence="5 16">2.3.2.27</ecNumber>
    </recommendedName>
    <alternativeName>
        <fullName evidence="14 16">RING-type E3 ubiquitin transferase listerin</fullName>
    </alternativeName>
</protein>
<dbReference type="GO" id="GO:0072344">
    <property type="term" value="P:rescue of stalled ribosome"/>
    <property type="evidence" value="ECO:0007669"/>
    <property type="project" value="UniProtKB-UniRule"/>
</dbReference>
<evidence type="ECO:0000256" key="12">
    <source>
        <dbReference type="ARBA" id="ARBA00022786"/>
    </source>
</evidence>
<dbReference type="EMBL" id="JAACXV010000413">
    <property type="protein sequence ID" value="KAF7277773.1"/>
    <property type="molecule type" value="Genomic_DNA"/>
</dbReference>
<dbReference type="SUPFAM" id="SSF48371">
    <property type="entry name" value="ARM repeat"/>
    <property type="match status" value="1"/>
</dbReference>
<comment type="pathway">
    <text evidence="3 16">Protein modification; protein ubiquitination.</text>
</comment>
<dbReference type="GO" id="GO:0008270">
    <property type="term" value="F:zinc ion binding"/>
    <property type="evidence" value="ECO:0007669"/>
    <property type="project" value="UniProtKB-KW"/>
</dbReference>
<keyword evidence="12 16" id="KW-0833">Ubl conjugation pathway</keyword>
<organism evidence="19 20">
    <name type="scientific">Rhynchophorus ferrugineus</name>
    <name type="common">Red palm weevil</name>
    <name type="synonym">Curculio ferrugineus</name>
    <dbReference type="NCBI Taxonomy" id="354439"/>
    <lineage>
        <taxon>Eukaryota</taxon>
        <taxon>Metazoa</taxon>
        <taxon>Ecdysozoa</taxon>
        <taxon>Arthropoda</taxon>
        <taxon>Hexapoda</taxon>
        <taxon>Insecta</taxon>
        <taxon>Pterygota</taxon>
        <taxon>Neoptera</taxon>
        <taxon>Endopterygota</taxon>
        <taxon>Coleoptera</taxon>
        <taxon>Polyphaga</taxon>
        <taxon>Cucujiformia</taxon>
        <taxon>Curculionidae</taxon>
        <taxon>Dryophthorinae</taxon>
        <taxon>Rhynchophorus</taxon>
    </lineage>
</organism>
<evidence type="ECO:0000313" key="19">
    <source>
        <dbReference type="EMBL" id="KAF7277773.1"/>
    </source>
</evidence>
<evidence type="ECO:0000256" key="17">
    <source>
        <dbReference type="SAM" id="MobiDB-lite"/>
    </source>
</evidence>
<dbReference type="GO" id="GO:0005829">
    <property type="term" value="C:cytosol"/>
    <property type="evidence" value="ECO:0007669"/>
    <property type="project" value="UniProtKB-SubCell"/>
</dbReference>
<evidence type="ECO:0000256" key="7">
    <source>
        <dbReference type="ARBA" id="ARBA00022490"/>
    </source>
</evidence>
<feature type="compositionally biased region" description="Polar residues" evidence="17">
    <location>
        <begin position="8"/>
        <end position="24"/>
    </location>
</feature>
<dbReference type="Pfam" id="PF22999">
    <property type="entry name" value="LTN1_E3_ligase_6th"/>
    <property type="match status" value="1"/>
</dbReference>
<dbReference type="Proteomes" id="UP000625711">
    <property type="component" value="Unassembled WGS sequence"/>
</dbReference>
<dbReference type="InterPro" id="IPR011989">
    <property type="entry name" value="ARM-like"/>
</dbReference>
<dbReference type="SUPFAM" id="SSF57850">
    <property type="entry name" value="RING/U-box"/>
    <property type="match status" value="1"/>
</dbReference>
<dbReference type="Pfam" id="PF23009">
    <property type="entry name" value="UBC_like"/>
    <property type="match status" value="1"/>
</dbReference>
<keyword evidence="7" id="KW-0963">Cytoplasm</keyword>
<evidence type="ECO:0000256" key="16">
    <source>
        <dbReference type="RuleBase" id="RU367090"/>
    </source>
</evidence>
<gene>
    <name evidence="19" type="ORF">GWI33_009194</name>
</gene>
<comment type="subcellular location">
    <subcellularLocation>
        <location evidence="2">Cytoplasm</location>
        <location evidence="2">Cytosol</location>
    </subcellularLocation>
</comment>
<dbReference type="GO" id="GO:0016567">
    <property type="term" value="P:protein ubiquitination"/>
    <property type="evidence" value="ECO:0007669"/>
    <property type="project" value="UniProtKB-UniPathway"/>
</dbReference>
<dbReference type="PANTHER" id="PTHR12389">
    <property type="entry name" value="ZINC FINGER PROTEIN 294"/>
    <property type="match status" value="1"/>
</dbReference>
<comment type="catalytic activity">
    <reaction evidence="1 16">
        <text>S-ubiquitinyl-[E2 ubiquitin-conjugating enzyme]-L-cysteine + [acceptor protein]-L-lysine = [E2 ubiquitin-conjugating enzyme]-L-cysteine + N(6)-ubiquitinyl-[acceptor protein]-L-lysine.</text>
        <dbReference type="EC" id="2.3.2.27"/>
    </reaction>
</comment>
<dbReference type="SMART" id="SM00744">
    <property type="entry name" value="RINGv"/>
    <property type="match status" value="1"/>
</dbReference>
<evidence type="ECO:0000256" key="15">
    <source>
        <dbReference type="PROSITE-ProRule" id="PRU00175"/>
    </source>
</evidence>
<feature type="region of interest" description="Disordered" evidence="17">
    <location>
        <begin position="1"/>
        <end position="24"/>
    </location>
</feature>
<dbReference type="GO" id="GO:0043023">
    <property type="term" value="F:ribosomal large subunit binding"/>
    <property type="evidence" value="ECO:0007669"/>
    <property type="project" value="TreeGrafter"/>
</dbReference>
<keyword evidence="8 16" id="KW-0808">Transferase</keyword>
<accession>A0A834IFM2</accession>
<dbReference type="InterPro" id="IPR054477">
    <property type="entry name" value="LTN1_E3_ligase_6th"/>
</dbReference>
<evidence type="ECO:0000256" key="3">
    <source>
        <dbReference type="ARBA" id="ARBA00004906"/>
    </source>
</evidence>
<feature type="domain" description="RING-type" evidence="18">
    <location>
        <begin position="1596"/>
        <end position="1643"/>
    </location>
</feature>
<keyword evidence="11 15" id="KW-0863">Zinc-finger</keyword>
<comment type="similarity">
    <text evidence="4 16">Belongs to the LTN1 family.</text>
</comment>
<dbReference type="InterPro" id="IPR054476">
    <property type="entry name" value="Ltn1_N"/>
</dbReference>
<dbReference type="InterPro" id="IPR016024">
    <property type="entry name" value="ARM-type_fold"/>
</dbReference>
<dbReference type="Pfam" id="PF13639">
    <property type="entry name" value="zf-RING_2"/>
    <property type="match status" value="1"/>
</dbReference>
<evidence type="ECO:0000256" key="6">
    <source>
        <dbReference type="ARBA" id="ARBA00017157"/>
    </source>
</evidence>
<reference evidence="19" key="1">
    <citation type="submission" date="2020-08" db="EMBL/GenBank/DDBJ databases">
        <title>Genome sequencing and assembly of the red palm weevil Rhynchophorus ferrugineus.</title>
        <authorList>
            <person name="Dias G.B."/>
            <person name="Bergman C.M."/>
            <person name="Manee M."/>
        </authorList>
    </citation>
    <scope>NUCLEOTIDE SEQUENCE</scope>
    <source>
        <strain evidence="19">AA-2017</strain>
        <tissue evidence="19">Whole larva</tissue>
    </source>
</reference>
<comment type="subunit">
    <text evidence="16">Component of the ribosome quality control complex (RQC).</text>
</comment>
<dbReference type="FunFam" id="3.30.40.10:FF:000038">
    <property type="entry name" value="E3 ubiquitin-protein ligase listerin"/>
    <property type="match status" value="1"/>
</dbReference>
<evidence type="ECO:0000256" key="11">
    <source>
        <dbReference type="ARBA" id="ARBA00022771"/>
    </source>
</evidence>
<evidence type="ECO:0000256" key="2">
    <source>
        <dbReference type="ARBA" id="ARBA00004514"/>
    </source>
</evidence>
<evidence type="ECO:0000259" key="18">
    <source>
        <dbReference type="PROSITE" id="PS50089"/>
    </source>
</evidence>
<evidence type="ECO:0000256" key="1">
    <source>
        <dbReference type="ARBA" id="ARBA00000900"/>
    </source>
</evidence>
<sequence>MGRKVNVANRTKNNAKPSSSGRSAAALTSTLPIGGFSGLKSSTGLLQFPFSTTEEFDSSLDEQFQLVLKKISKKDSTTKLKGLQEFAELVKKSDPDTVKNALPVWPRFFNVLATDTNNRVREATQIVHHEIVLKVKRNVAPYLKQIIAPWFTSQYDNYPPAATTATQAFKDTFSSTKFQDAIIFCQMEILKYIYDNLFIQTAQTVAGQNATPEEAEAKYERVLISCLQGYVLYLHQVPEQQIEDAMEANIKIVTNPLFWKMSKNKVILVRSAWFQVISTLCQKALFLLKNKEQQVLTVVLNSLDDGEPTVLPYVWETVLLIVTLIKEWWKYVNIEKLFIPKLMSVLKHGGRGNAVIIYPSMLPLISQLSPIEGNSLQFYTMIFDNMRLGLTQKLVIDSRSETTAIAKAFIECLQYIINKNLSNMHLCKCLISQQILVVLECCLVDDKSYYKPVFNQICLFAQYLGDHLELENKQILLSFFFESMCDMLSRLMHSGIKGSKSDILTLSKKEIELLHYLKQAPKHKNYKLKFDLAEEINKPPIEKGIATAGHHTGKYLENWNCLVMNICKHYVELTEMSQSKELLEELCSLIMDFDKEQFFKNLLHMIKKNNPNSQLIDIYNDILKKWLCSESLYGRGVVQLIFMLLMYLNKGEREQILAEMLDFDKPSLLAWSVSEALAFPLVELPEVKIWLQHDKIGTFFLDVVDKQIRDECPPNLSVIFKLALTENKDGELYMTKRVVCKIIEKLETILLQNRETVLNLDSCCSLAAYLCSIIYTESLLLTYSENLLLCLMKLSCTITGETEYISSDTLEEVNSAWQDSVDILLAGLPEQSRYDLIEKLTDVIGTQFISHDITDKTFIDHLTIIIVRLLQAAYKSLPLLTTSVVDGVFEKKSFATSGDAITLLCKVAEYIAGYVPCSTDRLEGEIPLTEMDILQHFVWSYLKYNTLSFNISYDEDLEDEDDEDDDISKSRKSPIFLLVTNNPDDIYLKTLYDYALGESFLIHFKNVKYYDQIFLYNTMLDGKLLETITMLDDHIISQLKSKLHENCLNHGWFWVKAAHIFYKKILQIDGFFHMKEIFQEDIVSLNGNIDNDFKDLEELRKNNISEFHFNDASAMSWQKVEQIIQSVRSCTVLIKQQAIPQNHWDFVVLSLVSWTSNCYKARNFLNQFQHQSMLVSVTQLYMAVCDRVMNFREEQCNENFVNEWDDVLLESIHADVALTWIYLAEWLCNSEHNTLFNIPLAQNYGKVTEYLKQEFLFRTSENLPKWSKFLRRGCDLLTSSSAILQLWGYRMLLVLVPGLIKVDSDALNLNRPHRKGLIFEQFEDKLKQVEDVVSSMLIEFRVAEDTCRVEPSYDSFTYTFAYLLLWDIMLALYEISVSELRYQYSEWLKNKDLLRRLLPNLLRLMPLEVLHCMDGKSKAVFNSFSNKPIDKNCYGMSCDSETVEQMVCYLYKSALAQLPALVRQWWSNLDTKVSQIVDKLTTIYVSPILCIEELNDVVHHQTKFKNMTIKVMPSIREILAVYTIDEAQMELTIALPANYPLGSPDINCNRQISGTTHKQWLLQFKKCVLHQNGRIWDGLSLWNNNLDRKFDGVEECYICYTVLHTGTYQLPRLSCGTCKKKFHSVCLYKWFSTSNKSSCPICRNLF</sequence>
<evidence type="ECO:0000256" key="10">
    <source>
        <dbReference type="ARBA" id="ARBA00022737"/>
    </source>
</evidence>
<comment type="caution">
    <text evidence="19">The sequence shown here is derived from an EMBL/GenBank/DDBJ whole genome shotgun (WGS) entry which is preliminary data.</text>
</comment>
<dbReference type="Pfam" id="PF22958">
    <property type="entry name" value="Ltn1_1st"/>
    <property type="match status" value="1"/>
</dbReference>
<dbReference type="Gene3D" id="3.30.40.10">
    <property type="entry name" value="Zinc/RING finger domain, C3HC4 (zinc finger)"/>
    <property type="match status" value="1"/>
</dbReference>
<keyword evidence="20" id="KW-1185">Reference proteome</keyword>
<dbReference type="InterPro" id="IPR054478">
    <property type="entry name" value="LTN1_UBC"/>
</dbReference>
<dbReference type="InterPro" id="IPR013083">
    <property type="entry name" value="Znf_RING/FYVE/PHD"/>
</dbReference>
<comment type="function">
    <text evidence="16">E3 ubiquitin-protein ligase. Component of the ribosome quality control complex (RQC), a ribosome-associated complex that mediates ubiquitination and extraction of incompletely synthesized nascent chains for proteasomal degradation.</text>
</comment>
<evidence type="ECO:0000256" key="9">
    <source>
        <dbReference type="ARBA" id="ARBA00022723"/>
    </source>
</evidence>
<dbReference type="InterPro" id="IPR001841">
    <property type="entry name" value="Znf_RING"/>
</dbReference>
<dbReference type="PANTHER" id="PTHR12389:SF0">
    <property type="entry name" value="E3 UBIQUITIN-PROTEIN LIGASE LISTERIN"/>
    <property type="match status" value="1"/>
</dbReference>
<keyword evidence="10" id="KW-0677">Repeat</keyword>